<comment type="caution">
    <text evidence="1">The sequence shown here is derived from an EMBL/GenBank/DDBJ whole genome shotgun (WGS) entry which is preliminary data.</text>
</comment>
<evidence type="ECO:0000313" key="1">
    <source>
        <dbReference type="EMBL" id="MBB5136139.1"/>
    </source>
</evidence>
<gene>
    <name evidence="1" type="ORF">HNP84_005883</name>
</gene>
<keyword evidence="2" id="KW-1185">Reference proteome</keyword>
<dbReference type="EMBL" id="JACHGN010000013">
    <property type="protein sequence ID" value="MBB5136139.1"/>
    <property type="molecule type" value="Genomic_DNA"/>
</dbReference>
<organism evidence="1 2">
    <name type="scientific">Thermocatellispora tengchongensis</name>
    <dbReference type="NCBI Taxonomy" id="1073253"/>
    <lineage>
        <taxon>Bacteria</taxon>
        <taxon>Bacillati</taxon>
        <taxon>Actinomycetota</taxon>
        <taxon>Actinomycetes</taxon>
        <taxon>Streptosporangiales</taxon>
        <taxon>Streptosporangiaceae</taxon>
        <taxon>Thermocatellispora</taxon>
    </lineage>
</organism>
<dbReference type="Proteomes" id="UP000578449">
    <property type="component" value="Unassembled WGS sequence"/>
</dbReference>
<name>A0A840PAV7_9ACTN</name>
<evidence type="ECO:0000313" key="2">
    <source>
        <dbReference type="Proteomes" id="UP000578449"/>
    </source>
</evidence>
<accession>A0A840PAV7</accession>
<proteinExistence type="predicted"/>
<reference evidence="1 2" key="1">
    <citation type="submission" date="2020-08" db="EMBL/GenBank/DDBJ databases">
        <title>Genomic Encyclopedia of Type Strains, Phase IV (KMG-IV): sequencing the most valuable type-strain genomes for metagenomic binning, comparative biology and taxonomic classification.</title>
        <authorList>
            <person name="Goeker M."/>
        </authorList>
    </citation>
    <scope>NUCLEOTIDE SEQUENCE [LARGE SCALE GENOMIC DNA]</scope>
    <source>
        <strain evidence="1 2">DSM 45615</strain>
    </source>
</reference>
<protein>
    <submittedName>
        <fullName evidence="1">Uncharacterized protein</fullName>
    </submittedName>
</protein>
<sequence>MLTPVLVAMLIFVIQRPFGPEASAPPATPTPSRPAEPPIVVDLVSVETDAIPRDPTRALRDPVHLDGGQLAALNAMTEEQAEAWFRRQGVAEDSLIKVVLRGNNDKKVRIVNMVADATCGPPFSGTLFYSPPGGADDDIIKLGFDLDTPTPRAQLLEGWAWRGDYFTKKTISLARDEDITLLLVPETSEHYAYERAYDEHISGSGDD</sequence>
<dbReference type="AlphaFoldDB" id="A0A840PAV7"/>
<dbReference type="RefSeq" id="WP_185053069.1">
    <property type="nucleotide sequence ID" value="NZ_BAABIX010000017.1"/>
</dbReference>